<dbReference type="Proteomes" id="UP001479436">
    <property type="component" value="Unassembled WGS sequence"/>
</dbReference>
<evidence type="ECO:0000313" key="4">
    <source>
        <dbReference type="Proteomes" id="UP001479436"/>
    </source>
</evidence>
<keyword evidence="2" id="KW-0472">Membrane</keyword>
<keyword evidence="2" id="KW-0812">Transmembrane</keyword>
<feature type="transmembrane region" description="Helical" evidence="2">
    <location>
        <begin position="161"/>
        <end position="181"/>
    </location>
</feature>
<proteinExistence type="predicted"/>
<keyword evidence="1" id="KW-0175">Coiled coil</keyword>
<accession>A0ABR2WZA4</accession>
<organism evidence="3 4">
    <name type="scientific">Basidiobolus ranarum</name>
    <dbReference type="NCBI Taxonomy" id="34480"/>
    <lineage>
        <taxon>Eukaryota</taxon>
        <taxon>Fungi</taxon>
        <taxon>Fungi incertae sedis</taxon>
        <taxon>Zoopagomycota</taxon>
        <taxon>Entomophthoromycotina</taxon>
        <taxon>Basidiobolomycetes</taxon>
        <taxon>Basidiobolales</taxon>
        <taxon>Basidiobolaceae</taxon>
        <taxon>Basidiobolus</taxon>
    </lineage>
</organism>
<protein>
    <recommendedName>
        <fullName evidence="5">Transmembrane protein</fullName>
    </recommendedName>
</protein>
<evidence type="ECO:0000256" key="2">
    <source>
        <dbReference type="SAM" id="Phobius"/>
    </source>
</evidence>
<feature type="coiled-coil region" evidence="1">
    <location>
        <begin position="115"/>
        <end position="142"/>
    </location>
</feature>
<feature type="coiled-coil region" evidence="1">
    <location>
        <begin position="49"/>
        <end position="76"/>
    </location>
</feature>
<keyword evidence="4" id="KW-1185">Reference proteome</keyword>
<evidence type="ECO:0008006" key="5">
    <source>
        <dbReference type="Google" id="ProtNLM"/>
    </source>
</evidence>
<evidence type="ECO:0000313" key="3">
    <source>
        <dbReference type="EMBL" id="KAK9766847.1"/>
    </source>
</evidence>
<reference evidence="3 4" key="1">
    <citation type="submission" date="2023-04" db="EMBL/GenBank/DDBJ databases">
        <title>Genome of Basidiobolus ranarum AG-B5.</title>
        <authorList>
            <person name="Stajich J.E."/>
            <person name="Carter-House D."/>
            <person name="Gryganskyi A."/>
        </authorList>
    </citation>
    <scope>NUCLEOTIDE SEQUENCE [LARGE SCALE GENOMIC DNA]</scope>
    <source>
        <strain evidence="3 4">AG-B5</strain>
    </source>
</reference>
<evidence type="ECO:0000256" key="1">
    <source>
        <dbReference type="SAM" id="Coils"/>
    </source>
</evidence>
<keyword evidence="2" id="KW-1133">Transmembrane helix</keyword>
<sequence>MKTVTVVETTHSHDLPKTTRYTSSFFLKNPMKRCPPNRNTSEVDPSVELNNIVQEFQRLEQEKRDYLKEINQLIVEDQQLVERGNEVLCLEYQILAIKLKLLEFSVVRTQVVYEIEERDRRINQKRLQLKKCQNEYTELRKLDMEENIPKKRTENSFQNPLMRLLVLTFFVIIVILMKIIFKSE</sequence>
<gene>
    <name evidence="3" type="ORF">K7432_003779</name>
</gene>
<dbReference type="EMBL" id="JASJQH010000119">
    <property type="protein sequence ID" value="KAK9766847.1"/>
    <property type="molecule type" value="Genomic_DNA"/>
</dbReference>
<name>A0ABR2WZA4_9FUNG</name>
<comment type="caution">
    <text evidence="3">The sequence shown here is derived from an EMBL/GenBank/DDBJ whole genome shotgun (WGS) entry which is preliminary data.</text>
</comment>